<dbReference type="AlphaFoldDB" id="F4QJ08"/>
<organism evidence="1 2">
    <name type="scientific">Asticcacaulis biprosthecium C19</name>
    <dbReference type="NCBI Taxonomy" id="715226"/>
    <lineage>
        <taxon>Bacteria</taxon>
        <taxon>Pseudomonadati</taxon>
        <taxon>Pseudomonadota</taxon>
        <taxon>Alphaproteobacteria</taxon>
        <taxon>Caulobacterales</taxon>
        <taxon>Caulobacteraceae</taxon>
        <taxon>Asticcacaulis</taxon>
    </lineage>
</organism>
<dbReference type="SUPFAM" id="SSF88697">
    <property type="entry name" value="PUA domain-like"/>
    <property type="match status" value="1"/>
</dbReference>
<dbReference type="Proteomes" id="UP000006512">
    <property type="component" value="Unassembled WGS sequence"/>
</dbReference>
<evidence type="ECO:0000313" key="2">
    <source>
        <dbReference type="Proteomes" id="UP000006512"/>
    </source>
</evidence>
<protein>
    <submittedName>
        <fullName evidence="1">Uncharacterized protein</fullName>
    </submittedName>
</protein>
<sequence length="140" mass="15801">MSIRQPWLHAIINHGKTIENRSWPTKIRGRICLHASLGMKSAEFDDAMDDIFEILGKSSFEHTVSQQGMRRSAYDDYTRTKGKIIATADLVECVSRHDSPWFFGSYGFVLADVQLVEPNIPVVGKLGFFDWRARVKGGVA</sequence>
<name>F4QJ08_9CAUL</name>
<proteinExistence type="predicted"/>
<dbReference type="STRING" id="715226.ABI_15110"/>
<gene>
    <name evidence="1" type="ORF">ABI_15110</name>
</gene>
<dbReference type="Gene3D" id="2.30.130.30">
    <property type="entry name" value="Hypothetical protein"/>
    <property type="match status" value="1"/>
</dbReference>
<accession>F4QJ08</accession>
<dbReference type="InterPro" id="IPR015947">
    <property type="entry name" value="PUA-like_sf"/>
</dbReference>
<evidence type="ECO:0000313" key="1">
    <source>
        <dbReference type="EMBL" id="EGF93071.1"/>
    </source>
</evidence>
<reference evidence="2" key="1">
    <citation type="submission" date="2011-03" db="EMBL/GenBank/DDBJ databases">
        <title>Draft genome sequence of Brevundimonas diminuta.</title>
        <authorList>
            <person name="Brown P.J.B."/>
            <person name="Buechlein A."/>
            <person name="Hemmerich C."/>
            <person name="Brun Y.V."/>
        </authorList>
    </citation>
    <scope>NUCLEOTIDE SEQUENCE [LARGE SCALE GENOMIC DNA]</scope>
    <source>
        <strain evidence="2">C19</strain>
    </source>
</reference>
<dbReference type="EMBL" id="GL883077">
    <property type="protein sequence ID" value="EGF93071.1"/>
    <property type="molecule type" value="Genomic_DNA"/>
</dbReference>
<dbReference type="HOGENOM" id="CLU_051256_2_1_5"/>
<keyword evidence="2" id="KW-1185">Reference proteome</keyword>
<dbReference type="eggNOG" id="ENOG50331AT">
    <property type="taxonomic scope" value="Bacteria"/>
</dbReference>